<comment type="caution">
    <text evidence="1">The sequence shown here is derived from an EMBL/GenBank/DDBJ whole genome shotgun (WGS) entry which is preliminary data.</text>
</comment>
<gene>
    <name evidence="1" type="ORF">BLA29_015268</name>
</gene>
<reference evidence="1 2" key="1">
    <citation type="submission" date="2017-03" db="EMBL/GenBank/DDBJ databases">
        <title>Genome Survey of Euroglyphus maynei.</title>
        <authorList>
            <person name="Arlian L.G."/>
            <person name="Morgan M.S."/>
            <person name="Rider S.D."/>
        </authorList>
    </citation>
    <scope>NUCLEOTIDE SEQUENCE [LARGE SCALE GENOMIC DNA]</scope>
    <source>
        <strain evidence="1">Arlian Lab</strain>
        <tissue evidence="1">Whole body</tissue>
    </source>
</reference>
<accession>A0A1Y3AY58</accession>
<protein>
    <submittedName>
        <fullName evidence="1">Uncharacterized protein</fullName>
    </submittedName>
</protein>
<organism evidence="1 2">
    <name type="scientific">Euroglyphus maynei</name>
    <name type="common">Mayne's house dust mite</name>
    <dbReference type="NCBI Taxonomy" id="6958"/>
    <lineage>
        <taxon>Eukaryota</taxon>
        <taxon>Metazoa</taxon>
        <taxon>Ecdysozoa</taxon>
        <taxon>Arthropoda</taxon>
        <taxon>Chelicerata</taxon>
        <taxon>Arachnida</taxon>
        <taxon>Acari</taxon>
        <taxon>Acariformes</taxon>
        <taxon>Sarcoptiformes</taxon>
        <taxon>Astigmata</taxon>
        <taxon>Psoroptidia</taxon>
        <taxon>Analgoidea</taxon>
        <taxon>Pyroglyphidae</taxon>
        <taxon>Pyroglyphinae</taxon>
        <taxon>Euroglyphus</taxon>
    </lineage>
</organism>
<name>A0A1Y3AY58_EURMA</name>
<dbReference type="EMBL" id="MUJZ01055602">
    <property type="protein sequence ID" value="OTF72563.1"/>
    <property type="molecule type" value="Genomic_DNA"/>
</dbReference>
<dbReference type="AlphaFoldDB" id="A0A1Y3AY58"/>
<dbReference type="Proteomes" id="UP000194236">
    <property type="component" value="Unassembled WGS sequence"/>
</dbReference>
<proteinExistence type="predicted"/>
<evidence type="ECO:0000313" key="1">
    <source>
        <dbReference type="EMBL" id="OTF72563.1"/>
    </source>
</evidence>
<sequence>MHADYNKISMERLEIYVQELSDDLKNNTGPIIWKLFIHGQNDRQQRWNKQIVLHKSKHPFQFIIR</sequence>
<feature type="non-terminal residue" evidence="1">
    <location>
        <position position="65"/>
    </location>
</feature>
<keyword evidence="2" id="KW-1185">Reference proteome</keyword>
<evidence type="ECO:0000313" key="2">
    <source>
        <dbReference type="Proteomes" id="UP000194236"/>
    </source>
</evidence>